<keyword evidence="3" id="KW-1185">Reference proteome</keyword>
<reference evidence="2 3" key="2">
    <citation type="submission" date="2014-05" db="EMBL/GenBank/DDBJ databases">
        <title>Draft genome sequence of Halobacillus karajensis HK-03.</title>
        <authorList>
            <person name="Khelaifia S."/>
            <person name="Croce O."/>
            <person name="Lagier J.C."/>
            <person name="Raoult D."/>
        </authorList>
    </citation>
    <scope>NUCLEOTIDE SEQUENCE [LARGE SCALE GENOMIC DNA]</scope>
    <source>
        <strain evidence="2 3">HD-03</strain>
    </source>
</reference>
<keyword evidence="1" id="KW-0472">Membrane</keyword>
<feature type="transmembrane region" description="Helical" evidence="1">
    <location>
        <begin position="144"/>
        <end position="173"/>
    </location>
</feature>
<dbReference type="EMBL" id="CCDI010000002">
    <property type="protein sequence ID" value="CDQ23785.1"/>
    <property type="molecule type" value="Genomic_DNA"/>
</dbReference>
<name>A0A024P4I4_9BACI</name>
<comment type="caution">
    <text evidence="2">The sequence shown here is derived from an EMBL/GenBank/DDBJ whole genome shotgun (WGS) entry which is preliminary data.</text>
</comment>
<feature type="transmembrane region" description="Helical" evidence="1">
    <location>
        <begin position="28"/>
        <end position="53"/>
    </location>
</feature>
<feature type="transmembrane region" description="Helical" evidence="1">
    <location>
        <begin position="73"/>
        <end position="99"/>
    </location>
</feature>
<evidence type="ECO:0000313" key="3">
    <source>
        <dbReference type="Proteomes" id="UP000028868"/>
    </source>
</evidence>
<reference evidence="3" key="1">
    <citation type="submission" date="2014-03" db="EMBL/GenBank/DDBJ databases">
        <authorList>
            <person name="Urmite Genomes U."/>
        </authorList>
    </citation>
    <scope>NUCLEOTIDE SEQUENCE [LARGE SCALE GENOMIC DNA]</scope>
    <source>
        <strain evidence="3">HD-03</strain>
    </source>
</reference>
<dbReference type="Pfam" id="PF10011">
    <property type="entry name" value="DUF2254"/>
    <property type="match status" value="1"/>
</dbReference>
<accession>A0A024P4I4</accession>
<organism evidence="2 3">
    <name type="scientific">Halobacillus karajensis</name>
    <dbReference type="NCBI Taxonomy" id="195088"/>
    <lineage>
        <taxon>Bacteria</taxon>
        <taxon>Bacillati</taxon>
        <taxon>Bacillota</taxon>
        <taxon>Bacilli</taxon>
        <taxon>Bacillales</taxon>
        <taxon>Bacillaceae</taxon>
        <taxon>Halobacillus</taxon>
    </lineage>
</organism>
<dbReference type="RefSeq" id="WP_051744112.1">
    <property type="nucleotide sequence ID" value="NZ_CCDH010000003.1"/>
</dbReference>
<protein>
    <recommendedName>
        <fullName evidence="4">DUF2254 domain-containing protein</fullName>
    </recommendedName>
</protein>
<dbReference type="AlphaFoldDB" id="A0A024P4I4"/>
<feature type="transmembrane region" description="Helical" evidence="1">
    <location>
        <begin position="120"/>
        <end position="138"/>
    </location>
</feature>
<dbReference type="InterPro" id="IPR018723">
    <property type="entry name" value="DUF2254_membrane"/>
</dbReference>
<sequence>MGLKLRQEIKKYFNMTKREKRIYKFSNLWMTPVIYSIVSFTLFLCTSWADLWMNFGYLVPSFLNPSYELTRNILSTLTAGLLSLTSFTFYGVLTALTTFSAQFSPRILKNFMMTKRTQHTLGIFIGSFLYVLLSLLFLNKEANYFFIPTSATLLAVISLGAFVVFINHIITWLQITNMTLDMKNESINIMDDSLIHELDPYRG</sequence>
<keyword evidence="1" id="KW-0812">Transmembrane</keyword>
<proteinExistence type="predicted"/>
<dbReference type="Proteomes" id="UP000028868">
    <property type="component" value="Unassembled WGS sequence"/>
</dbReference>
<evidence type="ECO:0000256" key="1">
    <source>
        <dbReference type="SAM" id="Phobius"/>
    </source>
</evidence>
<keyword evidence="1" id="KW-1133">Transmembrane helix</keyword>
<gene>
    <name evidence="2" type="ORF">BN983_02036</name>
</gene>
<evidence type="ECO:0008006" key="4">
    <source>
        <dbReference type="Google" id="ProtNLM"/>
    </source>
</evidence>
<evidence type="ECO:0000313" key="2">
    <source>
        <dbReference type="EMBL" id="CDQ23785.1"/>
    </source>
</evidence>